<protein>
    <submittedName>
        <fullName evidence="1">Uncharacterized protein</fullName>
    </submittedName>
</protein>
<dbReference type="Proteomes" id="UP000030002">
    <property type="component" value="Unassembled WGS sequence"/>
</dbReference>
<dbReference type="AlphaFoldDB" id="A0A0A0J6M0"/>
<sequence length="51" mass="5753">MCEWLGGLTPPRPDELQDLLVNPRLVRLRPQPHGQESVCRWPATFAPCLAS</sequence>
<name>A0A0A0J6M0_9MICO</name>
<gene>
    <name evidence="1" type="ORF">N802_16535</name>
</gene>
<evidence type="ECO:0000313" key="2">
    <source>
        <dbReference type="Proteomes" id="UP000030002"/>
    </source>
</evidence>
<accession>A0A0A0J6M0</accession>
<reference evidence="1 2" key="1">
    <citation type="submission" date="2013-08" db="EMBL/GenBank/DDBJ databases">
        <title>The genome sequence of Knoellia sinensis.</title>
        <authorList>
            <person name="Zhu W."/>
            <person name="Wang G."/>
        </authorList>
    </citation>
    <scope>NUCLEOTIDE SEQUENCE [LARGE SCALE GENOMIC DNA]</scope>
    <source>
        <strain evidence="1 2">KCTC 19936</strain>
    </source>
</reference>
<evidence type="ECO:0000313" key="1">
    <source>
        <dbReference type="EMBL" id="KGN32980.1"/>
    </source>
</evidence>
<comment type="caution">
    <text evidence="1">The sequence shown here is derived from an EMBL/GenBank/DDBJ whole genome shotgun (WGS) entry which is preliminary data.</text>
</comment>
<keyword evidence="2" id="KW-1185">Reference proteome</keyword>
<proteinExistence type="predicted"/>
<dbReference type="EMBL" id="AVPJ01000005">
    <property type="protein sequence ID" value="KGN32980.1"/>
    <property type="molecule type" value="Genomic_DNA"/>
</dbReference>
<organism evidence="1 2">
    <name type="scientific">Knoellia sinensis KCTC 19936</name>
    <dbReference type="NCBI Taxonomy" id="1385520"/>
    <lineage>
        <taxon>Bacteria</taxon>
        <taxon>Bacillati</taxon>
        <taxon>Actinomycetota</taxon>
        <taxon>Actinomycetes</taxon>
        <taxon>Micrococcales</taxon>
        <taxon>Intrasporangiaceae</taxon>
        <taxon>Knoellia</taxon>
    </lineage>
</organism>
<dbReference type="STRING" id="1385520.N802_16535"/>